<dbReference type="STRING" id="1798374.A2Z33_02005"/>
<proteinExistence type="predicted"/>
<gene>
    <name evidence="1" type="ORF">A2Z33_02005</name>
</gene>
<dbReference type="AlphaFoldDB" id="A0A1F5YQS9"/>
<accession>A0A1F5YQS9</accession>
<organism evidence="1 2">
    <name type="scientific">Candidatus Gottesmanbacteria bacterium RBG_16_52_11</name>
    <dbReference type="NCBI Taxonomy" id="1798374"/>
    <lineage>
        <taxon>Bacteria</taxon>
        <taxon>Candidatus Gottesmaniibacteriota</taxon>
    </lineage>
</organism>
<evidence type="ECO:0000313" key="1">
    <source>
        <dbReference type="EMBL" id="OGG02548.1"/>
    </source>
</evidence>
<sequence length="253" mass="28930">MVFSVPLWNTVVMAERHHRGRERIRTNRKPLKERLNDWYEKHLDPDDVTKSWAQAHDRILQALPEGKRREAFATAQNSWLKFGKVLGYGSLLTDTGYALYRITGGIKTLSSPEEIEAAGVRTGLKLVKRSERLWHYVLPRVDKHRETRAGDKLMVYMNKYLQGVGIVADFDETRDRFYNFRPIDDPKPEQVIFRTRLGYGAGIGSITTGATFLRRTPVHFLSKLVARATGAVGERIAKRTAPEKPPSEEALNK</sequence>
<name>A0A1F5YQS9_9BACT</name>
<protein>
    <submittedName>
        <fullName evidence="1">Uncharacterized protein</fullName>
    </submittedName>
</protein>
<reference evidence="1 2" key="1">
    <citation type="journal article" date="2016" name="Nat. Commun.">
        <title>Thousands of microbial genomes shed light on interconnected biogeochemical processes in an aquifer system.</title>
        <authorList>
            <person name="Anantharaman K."/>
            <person name="Brown C.T."/>
            <person name="Hug L.A."/>
            <person name="Sharon I."/>
            <person name="Castelle C.J."/>
            <person name="Probst A.J."/>
            <person name="Thomas B.C."/>
            <person name="Singh A."/>
            <person name="Wilkins M.J."/>
            <person name="Karaoz U."/>
            <person name="Brodie E.L."/>
            <person name="Williams K.H."/>
            <person name="Hubbard S.S."/>
            <person name="Banfield J.F."/>
        </authorList>
    </citation>
    <scope>NUCLEOTIDE SEQUENCE [LARGE SCALE GENOMIC DNA]</scope>
</reference>
<comment type="caution">
    <text evidence="1">The sequence shown here is derived from an EMBL/GenBank/DDBJ whole genome shotgun (WGS) entry which is preliminary data.</text>
</comment>
<evidence type="ECO:0000313" key="2">
    <source>
        <dbReference type="Proteomes" id="UP000178448"/>
    </source>
</evidence>
<dbReference type="Proteomes" id="UP000178448">
    <property type="component" value="Unassembled WGS sequence"/>
</dbReference>
<dbReference type="EMBL" id="MFJD01000007">
    <property type="protein sequence ID" value="OGG02548.1"/>
    <property type="molecule type" value="Genomic_DNA"/>
</dbReference>